<dbReference type="InterPro" id="IPR034291">
    <property type="entry name" value="TMP_synthase"/>
</dbReference>
<dbReference type="GO" id="GO:0009228">
    <property type="term" value="P:thiamine biosynthetic process"/>
    <property type="evidence" value="ECO:0007669"/>
    <property type="project" value="UniProtKB-KW"/>
</dbReference>
<evidence type="ECO:0000256" key="6">
    <source>
        <dbReference type="ARBA" id="ARBA00047334"/>
    </source>
</evidence>
<feature type="binding site" evidence="9">
    <location>
        <position position="189"/>
    </location>
    <ligand>
        <name>2-[(2R,5Z)-2-carboxy-4-methylthiazol-5(2H)-ylidene]ethyl phosphate</name>
        <dbReference type="ChEBI" id="CHEBI:62899"/>
    </ligand>
</feature>
<comment type="cofactor">
    <cofactor evidence="9">
        <name>Mg(2+)</name>
        <dbReference type="ChEBI" id="CHEBI:18420"/>
    </cofactor>
    <text evidence="9">Binds 1 Mg(2+) ion per subunit.</text>
</comment>
<feature type="binding site" evidence="9">
    <location>
        <position position="93"/>
    </location>
    <ligand>
        <name>4-amino-2-methyl-5-(diphosphooxymethyl)pyrimidine</name>
        <dbReference type="ChEBI" id="CHEBI:57841"/>
    </ligand>
</feature>
<dbReference type="HAMAP" id="MF_00097">
    <property type="entry name" value="TMP_synthase"/>
    <property type="match status" value="1"/>
</dbReference>
<dbReference type="GO" id="GO:0005737">
    <property type="term" value="C:cytoplasm"/>
    <property type="evidence" value="ECO:0007669"/>
    <property type="project" value="TreeGrafter"/>
</dbReference>
<dbReference type="SUPFAM" id="SSF51391">
    <property type="entry name" value="Thiamin phosphate synthase"/>
    <property type="match status" value="1"/>
</dbReference>
<evidence type="ECO:0000313" key="13">
    <source>
        <dbReference type="EMBL" id="GIO43051.1"/>
    </source>
</evidence>
<evidence type="ECO:0000256" key="2">
    <source>
        <dbReference type="ARBA" id="ARBA00022679"/>
    </source>
</evidence>
<dbReference type="AlphaFoldDB" id="A0A919Y2R6"/>
<comment type="catalytic activity">
    <reaction evidence="8 9 10">
        <text>2-[(2R,5Z)-2-carboxy-4-methylthiazol-5(2H)-ylidene]ethyl phosphate + 4-amino-2-methyl-5-(diphosphooxymethyl)pyrimidine + 2 H(+) = thiamine phosphate + CO2 + diphosphate</text>
        <dbReference type="Rhea" id="RHEA:47844"/>
        <dbReference type="ChEBI" id="CHEBI:15378"/>
        <dbReference type="ChEBI" id="CHEBI:16526"/>
        <dbReference type="ChEBI" id="CHEBI:33019"/>
        <dbReference type="ChEBI" id="CHEBI:37575"/>
        <dbReference type="ChEBI" id="CHEBI:57841"/>
        <dbReference type="ChEBI" id="CHEBI:62899"/>
        <dbReference type="EC" id="2.5.1.3"/>
    </reaction>
</comment>
<evidence type="ECO:0000256" key="8">
    <source>
        <dbReference type="ARBA" id="ARBA00047883"/>
    </source>
</evidence>
<dbReference type="InterPro" id="IPR036206">
    <property type="entry name" value="ThiamineP_synth_sf"/>
</dbReference>
<feature type="domain" description="Thiamine phosphate synthase/TenI" evidence="12">
    <location>
        <begin position="29"/>
        <end position="212"/>
    </location>
</feature>
<feature type="binding site" evidence="9">
    <location>
        <position position="94"/>
    </location>
    <ligand>
        <name>Mg(2+)</name>
        <dbReference type="ChEBI" id="CHEBI:18420"/>
    </ligand>
</feature>
<dbReference type="InterPro" id="IPR013785">
    <property type="entry name" value="Aldolase_TIM"/>
</dbReference>
<comment type="pathway">
    <text evidence="1 9 11">Cofactor biosynthesis; thiamine diphosphate biosynthesis; thiamine phosphate from 4-amino-2-methyl-5-diphosphomethylpyrimidine and 4-methyl-5-(2-phosphoethyl)-thiazole: step 1/1.</text>
</comment>
<comment type="similarity">
    <text evidence="9 10">Belongs to the thiamine-phosphate synthase family.</text>
</comment>
<dbReference type="Gene3D" id="3.20.20.70">
    <property type="entry name" value="Aldolase class I"/>
    <property type="match status" value="1"/>
</dbReference>
<dbReference type="PANTHER" id="PTHR20857">
    <property type="entry name" value="THIAMINE-PHOSPHATE PYROPHOSPHORYLASE"/>
    <property type="match status" value="1"/>
</dbReference>
<accession>A0A919Y2R6</accession>
<evidence type="ECO:0000256" key="5">
    <source>
        <dbReference type="ARBA" id="ARBA00022977"/>
    </source>
</evidence>
<dbReference type="Pfam" id="PF02581">
    <property type="entry name" value="TMP-TENI"/>
    <property type="match status" value="1"/>
</dbReference>
<dbReference type="CDD" id="cd00564">
    <property type="entry name" value="TMP_TenI"/>
    <property type="match status" value="1"/>
</dbReference>
<sequence>MDGHINSGSRFNAHGRKISADVMRECLKVYLVIGSANCQDDPLYVIREALAGGATMVQYREKGDGSLTGAARIKLGLQLQELCRKAGVPFIINDDVELALQLQADGVHIGQEDADAEWVRSRIGGGILGVSVHRLEEAKRAVQQGADYLGIGPIYPTSSKPDAHAVHGLQILPGLRQAGIHLPLVGIGGITLERAGEVISAGADGIAVISAVAGLPGDQVRNAVQQLRTRINR</sequence>
<keyword evidence="4 9" id="KW-0460">Magnesium</keyword>
<protein>
    <recommendedName>
        <fullName evidence="9">Thiamine-phosphate synthase</fullName>
        <shortName evidence="9">TP synthase</shortName>
        <shortName evidence="9">TPS</shortName>
        <ecNumber evidence="9">2.5.1.3</ecNumber>
    </recommendedName>
    <alternativeName>
        <fullName evidence="9">Thiamine-phosphate pyrophosphorylase</fullName>
        <shortName evidence="9">TMP pyrophosphorylase</shortName>
        <shortName evidence="9">TMP-PPase</shortName>
    </alternativeName>
</protein>
<keyword evidence="3 9" id="KW-0479">Metal-binding</keyword>
<keyword evidence="2 9" id="KW-0808">Transferase</keyword>
<evidence type="ECO:0000256" key="9">
    <source>
        <dbReference type="HAMAP-Rule" id="MF_00097"/>
    </source>
</evidence>
<evidence type="ECO:0000256" key="4">
    <source>
        <dbReference type="ARBA" id="ARBA00022842"/>
    </source>
</evidence>
<evidence type="ECO:0000259" key="12">
    <source>
        <dbReference type="Pfam" id="PF02581"/>
    </source>
</evidence>
<organism evidence="13 14">
    <name type="scientific">Paenibacillus apis</name>
    <dbReference type="NCBI Taxonomy" id="1792174"/>
    <lineage>
        <taxon>Bacteria</taxon>
        <taxon>Bacillati</taxon>
        <taxon>Bacillota</taxon>
        <taxon>Bacilli</taxon>
        <taxon>Bacillales</taxon>
        <taxon>Paenibacillaceae</taxon>
        <taxon>Paenibacillus</taxon>
    </lineage>
</organism>
<feature type="binding site" evidence="9">
    <location>
        <position position="160"/>
    </location>
    <ligand>
        <name>4-amino-2-methyl-5-(diphosphooxymethyl)pyrimidine</name>
        <dbReference type="ChEBI" id="CHEBI:57841"/>
    </ligand>
</feature>
<keyword evidence="14" id="KW-1185">Reference proteome</keyword>
<feature type="binding site" evidence="9">
    <location>
        <position position="131"/>
    </location>
    <ligand>
        <name>4-amino-2-methyl-5-(diphosphooxymethyl)pyrimidine</name>
        <dbReference type="ChEBI" id="CHEBI:57841"/>
    </ligand>
</feature>
<keyword evidence="5 9" id="KW-0784">Thiamine biosynthesis</keyword>
<evidence type="ECO:0000256" key="10">
    <source>
        <dbReference type="RuleBase" id="RU003826"/>
    </source>
</evidence>
<feature type="binding site" evidence="9">
    <location>
        <begin position="209"/>
        <end position="210"/>
    </location>
    <ligand>
        <name>2-[(2R,5Z)-2-carboxy-4-methylthiazol-5(2H)-ylidene]ethyl phosphate</name>
        <dbReference type="ChEBI" id="CHEBI:62899"/>
    </ligand>
</feature>
<feature type="binding site" evidence="9">
    <location>
        <begin position="58"/>
        <end position="62"/>
    </location>
    <ligand>
        <name>4-amino-2-methyl-5-(diphosphooxymethyl)pyrimidine</name>
        <dbReference type="ChEBI" id="CHEBI:57841"/>
    </ligand>
</feature>
<dbReference type="EMBL" id="BORS01000009">
    <property type="protein sequence ID" value="GIO43051.1"/>
    <property type="molecule type" value="Genomic_DNA"/>
</dbReference>
<dbReference type="EC" id="2.5.1.3" evidence="9"/>
<dbReference type="NCBIfam" id="TIGR00693">
    <property type="entry name" value="thiE"/>
    <property type="match status" value="1"/>
</dbReference>
<evidence type="ECO:0000313" key="14">
    <source>
        <dbReference type="Proteomes" id="UP000678895"/>
    </source>
</evidence>
<comment type="function">
    <text evidence="9">Condenses 4-methyl-5-(beta-hydroxyethyl)thiazole monophosphate (THZ-P) and 2-methyl-4-amino-5-hydroxymethyl pyrimidine pyrophosphate (HMP-PP) to form thiamine monophosphate (TMP).</text>
</comment>
<dbReference type="Proteomes" id="UP000678895">
    <property type="component" value="Unassembled WGS sequence"/>
</dbReference>
<comment type="catalytic activity">
    <reaction evidence="7 9 10">
        <text>2-(2-carboxy-4-methylthiazol-5-yl)ethyl phosphate + 4-amino-2-methyl-5-(diphosphooxymethyl)pyrimidine + 2 H(+) = thiamine phosphate + CO2 + diphosphate</text>
        <dbReference type="Rhea" id="RHEA:47848"/>
        <dbReference type="ChEBI" id="CHEBI:15378"/>
        <dbReference type="ChEBI" id="CHEBI:16526"/>
        <dbReference type="ChEBI" id="CHEBI:33019"/>
        <dbReference type="ChEBI" id="CHEBI:37575"/>
        <dbReference type="ChEBI" id="CHEBI:57841"/>
        <dbReference type="ChEBI" id="CHEBI:62890"/>
        <dbReference type="EC" id="2.5.1.3"/>
    </reaction>
</comment>
<comment type="caution">
    <text evidence="13">The sequence shown here is derived from an EMBL/GenBank/DDBJ whole genome shotgun (WGS) entry which is preliminary data.</text>
</comment>
<proteinExistence type="inferred from homology"/>
<dbReference type="GO" id="GO:0000287">
    <property type="term" value="F:magnesium ion binding"/>
    <property type="evidence" value="ECO:0007669"/>
    <property type="project" value="UniProtKB-UniRule"/>
</dbReference>
<feature type="binding site" evidence="9">
    <location>
        <position position="113"/>
    </location>
    <ligand>
        <name>Mg(2+)</name>
        <dbReference type="ChEBI" id="CHEBI:18420"/>
    </ligand>
</feature>
<dbReference type="RefSeq" id="WP_301627889.1">
    <property type="nucleotide sequence ID" value="NZ_BORS01000009.1"/>
</dbReference>
<dbReference type="PANTHER" id="PTHR20857:SF15">
    <property type="entry name" value="THIAMINE-PHOSPHATE SYNTHASE"/>
    <property type="match status" value="1"/>
</dbReference>
<gene>
    <name evidence="9 13" type="primary">thiE</name>
    <name evidence="13" type="ORF">J41TS4_28090</name>
</gene>
<dbReference type="FunFam" id="3.20.20.70:FF:000096">
    <property type="entry name" value="Thiamine-phosphate synthase"/>
    <property type="match status" value="1"/>
</dbReference>
<name>A0A919Y2R6_9BACL</name>
<comment type="catalytic activity">
    <reaction evidence="6 9 10">
        <text>4-methyl-5-(2-phosphooxyethyl)-thiazole + 4-amino-2-methyl-5-(diphosphooxymethyl)pyrimidine + H(+) = thiamine phosphate + diphosphate</text>
        <dbReference type="Rhea" id="RHEA:22328"/>
        <dbReference type="ChEBI" id="CHEBI:15378"/>
        <dbReference type="ChEBI" id="CHEBI:33019"/>
        <dbReference type="ChEBI" id="CHEBI:37575"/>
        <dbReference type="ChEBI" id="CHEBI:57841"/>
        <dbReference type="ChEBI" id="CHEBI:58296"/>
        <dbReference type="EC" id="2.5.1.3"/>
    </reaction>
</comment>
<dbReference type="GO" id="GO:0004789">
    <property type="term" value="F:thiamine-phosphate diphosphorylase activity"/>
    <property type="evidence" value="ECO:0007669"/>
    <property type="project" value="UniProtKB-UniRule"/>
</dbReference>
<reference evidence="13" key="1">
    <citation type="submission" date="2021-03" db="EMBL/GenBank/DDBJ databases">
        <title>Antimicrobial resistance genes in bacteria isolated from Japanese honey, and their potential for conferring macrolide and lincosamide resistance in the American foulbrood pathogen Paenibacillus larvae.</title>
        <authorList>
            <person name="Okamoto M."/>
            <person name="Kumagai M."/>
            <person name="Kanamori H."/>
            <person name="Takamatsu D."/>
        </authorList>
    </citation>
    <scope>NUCLEOTIDE SEQUENCE</scope>
    <source>
        <strain evidence="13">J41TS4</strain>
    </source>
</reference>
<evidence type="ECO:0000256" key="1">
    <source>
        <dbReference type="ARBA" id="ARBA00005165"/>
    </source>
</evidence>
<evidence type="ECO:0000256" key="7">
    <source>
        <dbReference type="ARBA" id="ARBA00047851"/>
    </source>
</evidence>
<evidence type="ECO:0000256" key="3">
    <source>
        <dbReference type="ARBA" id="ARBA00022723"/>
    </source>
</evidence>
<feature type="binding site" evidence="9">
    <location>
        <begin position="157"/>
        <end position="159"/>
    </location>
    <ligand>
        <name>2-[(2R,5Z)-2-carboxy-4-methylthiazol-5(2H)-ylidene]ethyl phosphate</name>
        <dbReference type="ChEBI" id="CHEBI:62899"/>
    </ligand>
</feature>
<evidence type="ECO:0000256" key="11">
    <source>
        <dbReference type="RuleBase" id="RU004253"/>
    </source>
</evidence>
<dbReference type="GO" id="GO:0009229">
    <property type="term" value="P:thiamine diphosphate biosynthetic process"/>
    <property type="evidence" value="ECO:0007669"/>
    <property type="project" value="UniProtKB-UniRule"/>
</dbReference>
<dbReference type="InterPro" id="IPR022998">
    <property type="entry name" value="ThiamineP_synth_TenI"/>
</dbReference>